<dbReference type="EMBL" id="JANIBK010000014">
    <property type="protein sequence ID" value="MCQ8127707.1"/>
    <property type="molecule type" value="Genomic_DNA"/>
</dbReference>
<dbReference type="InterPro" id="IPR011614">
    <property type="entry name" value="Catalase_core"/>
</dbReference>
<dbReference type="RefSeq" id="WP_256614057.1">
    <property type="nucleotide sequence ID" value="NZ_JANIBK010000014.1"/>
</dbReference>
<dbReference type="Gene3D" id="2.40.180.10">
    <property type="entry name" value="Catalase core domain"/>
    <property type="match status" value="1"/>
</dbReference>
<proteinExistence type="predicted"/>
<dbReference type="InterPro" id="IPR020835">
    <property type="entry name" value="Catalase_sf"/>
</dbReference>
<accession>A0ABT1U1M0</accession>
<name>A0ABT1U1M0_9GAMM</name>
<evidence type="ECO:0000313" key="3">
    <source>
        <dbReference type="Proteomes" id="UP001524586"/>
    </source>
</evidence>
<dbReference type="SUPFAM" id="SSF56634">
    <property type="entry name" value="Heme-dependent catalase-like"/>
    <property type="match status" value="1"/>
</dbReference>
<gene>
    <name evidence="2" type="ORF">NP596_04465</name>
</gene>
<keyword evidence="3" id="KW-1185">Reference proteome</keyword>
<dbReference type="Proteomes" id="UP001524586">
    <property type="component" value="Unassembled WGS sequence"/>
</dbReference>
<sequence>MNQEMPIDDLVAEMDRGITAVITNEAEDGIVPRFNQAKTIGCLRGEFRVHEDIPAELKHGVFSEAKTYPAMLRFANATSRDDAEKDVRGLSIRLSGVEGPVLWGEPDCQDFILNSYPALFVATPEDFLGFIQARQANRKLWFFLNPFDPHLKALWIAFKSRQKHLCPFDVRFWSTTPYKLGEDSGQAVKYSVIPCSDYQTLQAEKPGRNQLRAAMKAHLQRFPAKFHFAVQLQTDPLIMPIEDASVIWDETVSPFQIVATITIEDQDFDDPEALAECERSSFNPWQCLAAHEPLGRMNQVRRLVYAHAAAVRNRNQE</sequence>
<evidence type="ECO:0000259" key="1">
    <source>
        <dbReference type="Pfam" id="PF00199"/>
    </source>
</evidence>
<organism evidence="2 3">
    <name type="scientific">Methylomonas rivi</name>
    <dbReference type="NCBI Taxonomy" id="2952226"/>
    <lineage>
        <taxon>Bacteria</taxon>
        <taxon>Pseudomonadati</taxon>
        <taxon>Pseudomonadota</taxon>
        <taxon>Gammaproteobacteria</taxon>
        <taxon>Methylococcales</taxon>
        <taxon>Methylococcaceae</taxon>
        <taxon>Methylomonas</taxon>
    </lineage>
</organism>
<evidence type="ECO:0000313" key="2">
    <source>
        <dbReference type="EMBL" id="MCQ8127707.1"/>
    </source>
</evidence>
<dbReference type="Pfam" id="PF00199">
    <property type="entry name" value="Catalase"/>
    <property type="match status" value="1"/>
</dbReference>
<reference evidence="2 3" key="1">
    <citation type="submission" date="2022-07" db="EMBL/GenBank/DDBJ databases">
        <title>Methylomonas rivi sp. nov., Methylomonas rosea sp. nov., Methylomonas aureus sp. nov. and Methylomonas subterranea sp. nov., four novel methanotrophs isolated from a freshwater creek and the deep terrestrial subsurface.</title>
        <authorList>
            <person name="Abin C."/>
            <person name="Sankaranarayanan K."/>
            <person name="Garner C."/>
            <person name="Sindelar R."/>
            <person name="Kotary K."/>
            <person name="Garner R."/>
            <person name="Barclay S."/>
            <person name="Lawson P."/>
            <person name="Krumholz L."/>
        </authorList>
    </citation>
    <scope>NUCLEOTIDE SEQUENCE [LARGE SCALE GENOMIC DNA]</scope>
    <source>
        <strain evidence="2 3">WSC-6</strain>
    </source>
</reference>
<dbReference type="PANTHER" id="PTHR36195">
    <property type="entry name" value="DOMAIN PROTEIN, PUTATIVE (AFU_ORTHOLOGUE AFUA_5G01990)-RELATED-RELATED"/>
    <property type="match status" value="1"/>
</dbReference>
<comment type="caution">
    <text evidence="2">The sequence shown here is derived from an EMBL/GenBank/DDBJ whole genome shotgun (WGS) entry which is preliminary data.</text>
</comment>
<feature type="domain" description="Catalase core" evidence="1">
    <location>
        <begin position="28"/>
        <end position="312"/>
    </location>
</feature>
<dbReference type="CDD" id="cd08152">
    <property type="entry name" value="y4iL_like"/>
    <property type="match status" value="1"/>
</dbReference>
<protein>
    <submittedName>
        <fullName evidence="2">Catalase family protein</fullName>
    </submittedName>
</protein>
<dbReference type="PANTHER" id="PTHR36195:SF4">
    <property type="entry name" value="DOMAIN PROTEIN, PUTATIVE (AFU_ORTHOLOGUE AFUA_5G01990)-RELATED"/>
    <property type="match status" value="1"/>
</dbReference>